<feature type="region of interest" description="Disordered" evidence="1">
    <location>
        <begin position="208"/>
        <end position="247"/>
    </location>
</feature>
<dbReference type="OrthoDB" id="3057011at2759"/>
<protein>
    <submittedName>
        <fullName evidence="2">Uncharacterized protein</fullName>
    </submittedName>
</protein>
<feature type="region of interest" description="Disordered" evidence="1">
    <location>
        <begin position="77"/>
        <end position="195"/>
    </location>
</feature>
<feature type="compositionally biased region" description="Pro residues" evidence="1">
    <location>
        <begin position="332"/>
        <end position="347"/>
    </location>
</feature>
<accession>A0A9W9DM84</accession>
<feature type="region of interest" description="Disordered" evidence="1">
    <location>
        <begin position="331"/>
        <end position="370"/>
    </location>
</feature>
<evidence type="ECO:0000313" key="2">
    <source>
        <dbReference type="EMBL" id="KAJ4477436.1"/>
    </source>
</evidence>
<dbReference type="Proteomes" id="UP001150266">
    <property type="component" value="Unassembled WGS sequence"/>
</dbReference>
<comment type="caution">
    <text evidence="2">The sequence shown here is derived from an EMBL/GenBank/DDBJ whole genome shotgun (WGS) entry which is preliminary data.</text>
</comment>
<feature type="compositionally biased region" description="Basic residues" evidence="1">
    <location>
        <begin position="350"/>
        <end position="360"/>
    </location>
</feature>
<gene>
    <name evidence="2" type="ORF">J3R30DRAFT_219290</name>
</gene>
<dbReference type="AlphaFoldDB" id="A0A9W9DM84"/>
<feature type="compositionally biased region" description="Polar residues" evidence="1">
    <location>
        <begin position="208"/>
        <end position="218"/>
    </location>
</feature>
<dbReference type="EMBL" id="JAOTPV010000010">
    <property type="protein sequence ID" value="KAJ4477436.1"/>
    <property type="molecule type" value="Genomic_DNA"/>
</dbReference>
<feature type="compositionally biased region" description="Low complexity" evidence="1">
    <location>
        <begin position="79"/>
        <end position="92"/>
    </location>
</feature>
<evidence type="ECO:0000313" key="3">
    <source>
        <dbReference type="Proteomes" id="UP001150266"/>
    </source>
</evidence>
<proteinExistence type="predicted"/>
<feature type="compositionally biased region" description="Polar residues" evidence="1">
    <location>
        <begin position="105"/>
        <end position="123"/>
    </location>
</feature>
<reference evidence="2" key="1">
    <citation type="submission" date="2022-08" db="EMBL/GenBank/DDBJ databases">
        <title>A Global Phylogenomic Analysis of the Shiitake Genus Lentinula.</title>
        <authorList>
            <consortium name="DOE Joint Genome Institute"/>
            <person name="Sierra-Patev S."/>
            <person name="Min B."/>
            <person name="Naranjo-Ortiz M."/>
            <person name="Looney B."/>
            <person name="Konkel Z."/>
            <person name="Slot J.C."/>
            <person name="Sakamoto Y."/>
            <person name="Steenwyk J.L."/>
            <person name="Rokas A."/>
            <person name="Carro J."/>
            <person name="Camarero S."/>
            <person name="Ferreira P."/>
            <person name="Molpeceres G."/>
            <person name="Ruiz-Duenas F.J."/>
            <person name="Serrano A."/>
            <person name="Henrissat B."/>
            <person name="Drula E."/>
            <person name="Hughes K.W."/>
            <person name="Mata J.L."/>
            <person name="Ishikawa N.K."/>
            <person name="Vargas-Isla R."/>
            <person name="Ushijima S."/>
            <person name="Smith C.A."/>
            <person name="Ahrendt S."/>
            <person name="Andreopoulos W."/>
            <person name="He G."/>
            <person name="Labutti K."/>
            <person name="Lipzen A."/>
            <person name="Ng V."/>
            <person name="Riley R."/>
            <person name="Sandor L."/>
            <person name="Barry K."/>
            <person name="Martinez A.T."/>
            <person name="Xiao Y."/>
            <person name="Gibbons J.G."/>
            <person name="Terashima K."/>
            <person name="Grigoriev I.V."/>
            <person name="Hibbett D.S."/>
        </authorList>
    </citation>
    <scope>NUCLEOTIDE SEQUENCE</scope>
    <source>
        <strain evidence="2">JLM2183</strain>
    </source>
</reference>
<sequence>MYNDEIIADSEDEDELFGPYRAVPAVDSTTTITTISADSTSKSAAEASTISEFTTSKATASDTISNLSLVAPNALANPSITSVTTTTANTSRPRPKPKPIVKKPNISTTGDSPGKASSSTSNIEMFDMTLSIADRAKMRKRGNDNRDSSSSSGPGFRPDIIELSSSEDELALPAPKKLKKTVKKTTEKFTSSTRNVIRLDSPKSDLISSSFSLPTVTSPVLPRNGNRNRASSILPPSDPPQSTPSDIFDLPAIEILPNPSSSASASASYVSRAHRPHVDMSTDLDALPPPLPFFADPSSSPFMMDKNSNTNLDAGNPHTVEGASKILHSVLMPPPPIPPSPGLPPTAQPRAKKPGTKRKKMSDEDEFMLDTEDWADTEPKGKGKKARSKRKEKAQVWNLISTLSQLIVDGLLCHRTKGRRRKRRVSRLRKLKERGKRRKLHLKTRSKVANYLKERMMMTETSTSCLWLP</sequence>
<evidence type="ECO:0000256" key="1">
    <source>
        <dbReference type="SAM" id="MobiDB-lite"/>
    </source>
</evidence>
<name>A0A9W9DM84_9AGAR</name>
<organism evidence="2 3">
    <name type="scientific">Lentinula aciculospora</name>
    <dbReference type="NCBI Taxonomy" id="153920"/>
    <lineage>
        <taxon>Eukaryota</taxon>
        <taxon>Fungi</taxon>
        <taxon>Dikarya</taxon>
        <taxon>Basidiomycota</taxon>
        <taxon>Agaricomycotina</taxon>
        <taxon>Agaricomycetes</taxon>
        <taxon>Agaricomycetidae</taxon>
        <taxon>Agaricales</taxon>
        <taxon>Marasmiineae</taxon>
        <taxon>Omphalotaceae</taxon>
        <taxon>Lentinula</taxon>
    </lineage>
</organism>
<keyword evidence="3" id="KW-1185">Reference proteome</keyword>